<reference evidence="1" key="1">
    <citation type="submission" date="2021-06" db="EMBL/GenBank/DDBJ databases">
        <authorList>
            <person name="Kallberg Y."/>
            <person name="Tangrot J."/>
            <person name="Rosling A."/>
        </authorList>
    </citation>
    <scope>NUCLEOTIDE SEQUENCE</scope>
    <source>
        <strain evidence="1">UK204</strain>
    </source>
</reference>
<organism evidence="1 2">
    <name type="scientific">Funneliformis caledonium</name>
    <dbReference type="NCBI Taxonomy" id="1117310"/>
    <lineage>
        <taxon>Eukaryota</taxon>
        <taxon>Fungi</taxon>
        <taxon>Fungi incertae sedis</taxon>
        <taxon>Mucoromycota</taxon>
        <taxon>Glomeromycotina</taxon>
        <taxon>Glomeromycetes</taxon>
        <taxon>Glomerales</taxon>
        <taxon>Glomeraceae</taxon>
        <taxon>Funneliformis</taxon>
    </lineage>
</organism>
<accession>A0A9N9C3U8</accession>
<dbReference type="AlphaFoldDB" id="A0A9N9C3U8"/>
<feature type="non-terminal residue" evidence="1">
    <location>
        <position position="1"/>
    </location>
</feature>
<dbReference type="Proteomes" id="UP000789570">
    <property type="component" value="Unassembled WGS sequence"/>
</dbReference>
<sequence>ERTLLIDESVDDIVGRKRPLLIGSVDDVENFHDLYEDIEESKNNKVKKNVISDYFTPVIVDVDSEVSSVDQPQSK</sequence>
<proteinExistence type="predicted"/>
<comment type="caution">
    <text evidence="1">The sequence shown here is derived from an EMBL/GenBank/DDBJ whole genome shotgun (WGS) entry which is preliminary data.</text>
</comment>
<protein>
    <submittedName>
        <fullName evidence="1">4634_t:CDS:1</fullName>
    </submittedName>
</protein>
<name>A0A9N9C3U8_9GLOM</name>
<dbReference type="EMBL" id="CAJVPQ010002213">
    <property type="protein sequence ID" value="CAG8587935.1"/>
    <property type="molecule type" value="Genomic_DNA"/>
</dbReference>
<evidence type="ECO:0000313" key="2">
    <source>
        <dbReference type="Proteomes" id="UP000789570"/>
    </source>
</evidence>
<keyword evidence="2" id="KW-1185">Reference proteome</keyword>
<evidence type="ECO:0000313" key="1">
    <source>
        <dbReference type="EMBL" id="CAG8587935.1"/>
    </source>
</evidence>
<gene>
    <name evidence="1" type="ORF">FCALED_LOCUS7935</name>
</gene>